<proteinExistence type="predicted"/>
<dbReference type="RefSeq" id="WP_343917714.1">
    <property type="nucleotide sequence ID" value="NZ_BAAAJT010000002.1"/>
</dbReference>
<evidence type="ECO:0000313" key="1">
    <source>
        <dbReference type="EMBL" id="MFD1947013.1"/>
    </source>
</evidence>
<dbReference type="Proteomes" id="UP001597351">
    <property type="component" value="Unassembled WGS sequence"/>
</dbReference>
<evidence type="ECO:0008006" key="3">
    <source>
        <dbReference type="Google" id="ProtNLM"/>
    </source>
</evidence>
<evidence type="ECO:0000313" key="2">
    <source>
        <dbReference type="Proteomes" id="UP001597351"/>
    </source>
</evidence>
<reference evidence="2" key="1">
    <citation type="journal article" date="2019" name="Int. J. Syst. Evol. Microbiol.">
        <title>The Global Catalogue of Microorganisms (GCM) 10K type strain sequencing project: providing services to taxonomists for standard genome sequencing and annotation.</title>
        <authorList>
            <consortium name="The Broad Institute Genomics Platform"/>
            <consortium name="The Broad Institute Genome Sequencing Center for Infectious Disease"/>
            <person name="Wu L."/>
            <person name="Ma J."/>
        </authorList>
    </citation>
    <scope>NUCLEOTIDE SEQUENCE [LARGE SCALE GENOMIC DNA]</scope>
    <source>
        <strain evidence="2">CGMCC 1.12477</strain>
    </source>
</reference>
<accession>A0ABW4TM86</accession>
<sequence length="99" mass="10739">MAVMVEFEVRGVTPEQLYEVEQRTTERGEALGRPPYDGLVFLAVSPRDDAFRFVSVWRTEEAFAVALDSMLAPDLAAVGAVVSDVVVGPVMSMAIPGDH</sequence>
<comment type="caution">
    <text evidence="1">The sequence shown here is derived from an EMBL/GenBank/DDBJ whole genome shotgun (WGS) entry which is preliminary data.</text>
</comment>
<organism evidence="1 2">
    <name type="scientific">Nocardioides aestuarii</name>
    <dbReference type="NCBI Taxonomy" id="252231"/>
    <lineage>
        <taxon>Bacteria</taxon>
        <taxon>Bacillati</taxon>
        <taxon>Actinomycetota</taxon>
        <taxon>Actinomycetes</taxon>
        <taxon>Propionibacteriales</taxon>
        <taxon>Nocardioidaceae</taxon>
        <taxon>Nocardioides</taxon>
    </lineage>
</organism>
<gene>
    <name evidence="1" type="ORF">ACFSDE_09420</name>
</gene>
<keyword evidence="2" id="KW-1185">Reference proteome</keyword>
<dbReference type="EMBL" id="JBHUGD010000003">
    <property type="protein sequence ID" value="MFD1947013.1"/>
    <property type="molecule type" value="Genomic_DNA"/>
</dbReference>
<protein>
    <recommendedName>
        <fullName evidence="3">ABM domain-containing protein</fullName>
    </recommendedName>
</protein>
<name>A0ABW4TM86_9ACTN</name>